<dbReference type="PANTHER" id="PTHR43133">
    <property type="entry name" value="RNA POLYMERASE ECF-TYPE SIGMA FACTO"/>
    <property type="match status" value="1"/>
</dbReference>
<evidence type="ECO:0000256" key="4">
    <source>
        <dbReference type="ARBA" id="ARBA00023163"/>
    </source>
</evidence>
<reference evidence="6 7" key="1">
    <citation type="submission" date="2018-08" db="EMBL/GenBank/DDBJ databases">
        <title>Complete genome sequence of type strain Thalassospira indica MCCC 1A01103T, isolated from isolated from deep seawater of the Indian Ocean.</title>
        <authorList>
            <person name="Liu Y."/>
        </authorList>
    </citation>
    <scope>NUCLEOTIDE SEQUENCE [LARGE SCALE GENOMIC DNA]</scope>
    <source>
        <strain evidence="6 7">PB8BT</strain>
    </source>
</reference>
<dbReference type="InterPro" id="IPR013324">
    <property type="entry name" value="RNA_pol_sigma_r3/r4-like"/>
</dbReference>
<feature type="domain" description="RNA polymerase sigma-70 region 2" evidence="5">
    <location>
        <begin position="14"/>
        <end position="78"/>
    </location>
</feature>
<evidence type="ECO:0000256" key="2">
    <source>
        <dbReference type="ARBA" id="ARBA00023015"/>
    </source>
</evidence>
<evidence type="ECO:0000256" key="1">
    <source>
        <dbReference type="ARBA" id="ARBA00010641"/>
    </source>
</evidence>
<dbReference type="SUPFAM" id="SSF88659">
    <property type="entry name" value="Sigma3 and sigma4 domains of RNA polymerase sigma factors"/>
    <property type="match status" value="1"/>
</dbReference>
<dbReference type="Gene3D" id="1.10.10.10">
    <property type="entry name" value="Winged helix-like DNA-binding domain superfamily/Winged helix DNA-binding domain"/>
    <property type="match status" value="1"/>
</dbReference>
<dbReference type="Gene3D" id="1.10.1740.10">
    <property type="match status" value="1"/>
</dbReference>
<evidence type="ECO:0000259" key="5">
    <source>
        <dbReference type="Pfam" id="PF04542"/>
    </source>
</evidence>
<dbReference type="Pfam" id="PF04542">
    <property type="entry name" value="Sigma70_r2"/>
    <property type="match status" value="1"/>
</dbReference>
<proteinExistence type="inferred from homology"/>
<comment type="similarity">
    <text evidence="1">Belongs to the sigma-70 factor family. ECF subfamily.</text>
</comment>
<dbReference type="InterPro" id="IPR036388">
    <property type="entry name" value="WH-like_DNA-bd_sf"/>
</dbReference>
<sequence length="195" mass="21718">MKFASTHHTTSDWQALQKGLRSFVYHRLPQDAVDDVVADILETIIRKKSDLRLASNPSAWIYAVARSKVADFYRRQGREHTALQTLNTDPTLLNHDEPHDKPGLHDCVMGFIGRLSETDQTVLEEIDINGTRQTDFATRNAIALPTVKSRVQRARNRLRDRLIACCPANGEDSNGNATTCQGACDSTTSCALGRI</sequence>
<keyword evidence="4" id="KW-0804">Transcription</keyword>
<accession>A0ABM6Y5H3</accession>
<name>A0ABM6Y5H3_9PROT</name>
<evidence type="ECO:0000313" key="6">
    <source>
        <dbReference type="EMBL" id="AXO16527.1"/>
    </source>
</evidence>
<gene>
    <name evidence="6" type="ORF">DY252_21590</name>
</gene>
<organism evidence="6 7">
    <name type="scientific">Thalassospira indica</name>
    <dbReference type="NCBI Taxonomy" id="1891279"/>
    <lineage>
        <taxon>Bacteria</taxon>
        <taxon>Pseudomonadati</taxon>
        <taxon>Pseudomonadota</taxon>
        <taxon>Alphaproteobacteria</taxon>
        <taxon>Rhodospirillales</taxon>
        <taxon>Thalassospiraceae</taxon>
        <taxon>Thalassospira</taxon>
    </lineage>
</organism>
<keyword evidence="3" id="KW-0731">Sigma factor</keyword>
<protein>
    <recommendedName>
        <fullName evidence="5">RNA polymerase sigma-70 region 2 domain-containing protein</fullName>
    </recommendedName>
</protein>
<evidence type="ECO:0000256" key="3">
    <source>
        <dbReference type="ARBA" id="ARBA00023082"/>
    </source>
</evidence>
<dbReference type="PANTHER" id="PTHR43133:SF62">
    <property type="entry name" value="RNA POLYMERASE SIGMA FACTOR SIGZ"/>
    <property type="match status" value="1"/>
</dbReference>
<evidence type="ECO:0000313" key="7">
    <source>
        <dbReference type="Proteomes" id="UP000256971"/>
    </source>
</evidence>
<keyword evidence="2" id="KW-0805">Transcription regulation</keyword>
<dbReference type="SUPFAM" id="SSF88946">
    <property type="entry name" value="Sigma2 domain of RNA polymerase sigma factors"/>
    <property type="match status" value="1"/>
</dbReference>
<dbReference type="EMBL" id="CP031555">
    <property type="protein sequence ID" value="AXO16527.1"/>
    <property type="molecule type" value="Genomic_DNA"/>
</dbReference>
<keyword evidence="7" id="KW-1185">Reference proteome</keyword>
<dbReference type="Proteomes" id="UP000256971">
    <property type="component" value="Chromosome"/>
</dbReference>
<dbReference type="RefSeq" id="WP_064788188.1">
    <property type="nucleotide sequence ID" value="NZ_CP031555.1"/>
</dbReference>
<dbReference type="InterPro" id="IPR007627">
    <property type="entry name" value="RNA_pol_sigma70_r2"/>
</dbReference>
<dbReference type="InterPro" id="IPR013325">
    <property type="entry name" value="RNA_pol_sigma_r2"/>
</dbReference>
<dbReference type="InterPro" id="IPR039425">
    <property type="entry name" value="RNA_pol_sigma-70-like"/>
</dbReference>